<dbReference type="STRING" id="101127.A0A1X2GBW9"/>
<feature type="domain" description="Acyl-CoA thioesterase-like C-terminal" evidence="6">
    <location>
        <begin position="204"/>
        <end position="323"/>
    </location>
</feature>
<evidence type="ECO:0000256" key="1">
    <source>
        <dbReference type="ARBA" id="ARBA00006538"/>
    </source>
</evidence>
<dbReference type="PANTHER" id="PTHR11066:SF34">
    <property type="entry name" value="ACYL-COENZYME A THIOESTERASE 8"/>
    <property type="match status" value="1"/>
</dbReference>
<dbReference type="OrthoDB" id="68328at2759"/>
<evidence type="ECO:0000259" key="6">
    <source>
        <dbReference type="Pfam" id="PF20789"/>
    </source>
</evidence>
<evidence type="ECO:0000256" key="3">
    <source>
        <dbReference type="ARBA" id="ARBA00022801"/>
    </source>
</evidence>
<evidence type="ECO:0000313" key="7">
    <source>
        <dbReference type="EMBL" id="ORX50174.1"/>
    </source>
</evidence>
<dbReference type="InterPro" id="IPR049450">
    <property type="entry name" value="ACOT8-like_C"/>
</dbReference>
<dbReference type="CDD" id="cd03444">
    <property type="entry name" value="Thioesterase_II_repeat1"/>
    <property type="match status" value="1"/>
</dbReference>
<sequence>MPKSIFPSVISFSNQQQPEKIDPTSEEDFGVQIARAVDVQELDTNLYMSKELWLPIGARGAFGGQIVAQALHAAFNTVGKTFFCHSLHSYFILPGDVSVPVLYEVTPLRDGRSFATRFVRAKQRGKAIFVLSCSFTKEYTDPSIDHQSIMPKVPAPDSLPSYTDIVRQQLENNNLSAKYRDYLQKRLEEESPIDYREVDPEDIHDENDAWFTTGQKGDRRARWCLTRGKLGDDPRLHALIIAYLSDSGFIMTAALAGGAKRRGVGMMASLDHSIFFHKPARADEWLLYDMQSPRSGDGRGMAFGRIYTKDGMLAVTTVQEGLIRLTKAEQDRVRQEREEKSKL</sequence>
<keyword evidence="3" id="KW-0378">Hydrolase</keyword>
<dbReference type="EMBL" id="MCGT01000024">
    <property type="protein sequence ID" value="ORX50174.1"/>
    <property type="molecule type" value="Genomic_DNA"/>
</dbReference>
<dbReference type="PANTHER" id="PTHR11066">
    <property type="entry name" value="ACYL-COA THIOESTERASE"/>
    <property type="match status" value="1"/>
</dbReference>
<dbReference type="Proteomes" id="UP000242146">
    <property type="component" value="Unassembled WGS sequence"/>
</dbReference>
<keyword evidence="4" id="KW-0443">Lipid metabolism</keyword>
<dbReference type="GO" id="GO:0006637">
    <property type="term" value="P:acyl-CoA metabolic process"/>
    <property type="evidence" value="ECO:0007669"/>
    <property type="project" value="InterPro"/>
</dbReference>
<dbReference type="CDD" id="cd03445">
    <property type="entry name" value="Thioesterase_II_repeat2"/>
    <property type="match status" value="1"/>
</dbReference>
<comment type="similarity">
    <text evidence="1">Belongs to the C/M/P thioester hydrolase family.</text>
</comment>
<dbReference type="GO" id="GO:0005782">
    <property type="term" value="C:peroxisomal matrix"/>
    <property type="evidence" value="ECO:0007669"/>
    <property type="project" value="UniProtKB-SubCell"/>
</dbReference>
<dbReference type="Pfam" id="PF13622">
    <property type="entry name" value="4HBT_3"/>
    <property type="match status" value="1"/>
</dbReference>
<evidence type="ECO:0000256" key="2">
    <source>
        <dbReference type="ARBA" id="ARBA00011881"/>
    </source>
</evidence>
<accession>A0A1X2GBW9</accession>
<feature type="domain" description="Acyl-CoA thioesterase-like N-terminal HotDog" evidence="5">
    <location>
        <begin position="53"/>
        <end position="136"/>
    </location>
</feature>
<dbReference type="AlphaFoldDB" id="A0A1X2GBW9"/>
<reference evidence="7 8" key="1">
    <citation type="submission" date="2016-07" db="EMBL/GenBank/DDBJ databases">
        <title>Pervasive Adenine N6-methylation of Active Genes in Fungi.</title>
        <authorList>
            <consortium name="DOE Joint Genome Institute"/>
            <person name="Mondo S.J."/>
            <person name="Dannebaum R.O."/>
            <person name="Kuo R.C."/>
            <person name="Labutti K."/>
            <person name="Haridas S."/>
            <person name="Kuo A."/>
            <person name="Salamov A."/>
            <person name="Ahrendt S.R."/>
            <person name="Lipzen A."/>
            <person name="Sullivan W."/>
            <person name="Andreopoulos W.B."/>
            <person name="Clum A."/>
            <person name="Lindquist E."/>
            <person name="Daum C."/>
            <person name="Ramamoorthy G.K."/>
            <person name="Gryganskyi A."/>
            <person name="Culley D."/>
            <person name="Magnuson J.K."/>
            <person name="James T.Y."/>
            <person name="O'Malley M.A."/>
            <person name="Stajich J.E."/>
            <person name="Spatafora J.W."/>
            <person name="Visel A."/>
            <person name="Grigoriev I.V."/>
        </authorList>
    </citation>
    <scope>NUCLEOTIDE SEQUENCE [LARGE SCALE GENOMIC DNA]</scope>
    <source>
        <strain evidence="7 8">NRRL 3301</strain>
    </source>
</reference>
<protein>
    <submittedName>
        <fullName evidence="7">Thioesterase/thiol ester dehydrase-isomerase</fullName>
    </submittedName>
</protein>
<dbReference type="GO" id="GO:0009062">
    <property type="term" value="P:fatty acid catabolic process"/>
    <property type="evidence" value="ECO:0007669"/>
    <property type="project" value="TreeGrafter"/>
</dbReference>
<dbReference type="GO" id="GO:0016853">
    <property type="term" value="F:isomerase activity"/>
    <property type="evidence" value="ECO:0007669"/>
    <property type="project" value="UniProtKB-KW"/>
</dbReference>
<dbReference type="InterPro" id="IPR003703">
    <property type="entry name" value="Acyl_CoA_thio"/>
</dbReference>
<gene>
    <name evidence="7" type="ORF">DM01DRAFT_1367902</name>
</gene>
<dbReference type="FunFam" id="2.40.160.210:FF:000001">
    <property type="entry name" value="Acyl-CoA thioesterase II"/>
    <property type="match status" value="1"/>
</dbReference>
<evidence type="ECO:0000313" key="8">
    <source>
        <dbReference type="Proteomes" id="UP000242146"/>
    </source>
</evidence>
<evidence type="ECO:0000256" key="4">
    <source>
        <dbReference type="ARBA" id="ARBA00023098"/>
    </source>
</evidence>
<organism evidence="7 8">
    <name type="scientific">Hesseltinella vesiculosa</name>
    <dbReference type="NCBI Taxonomy" id="101127"/>
    <lineage>
        <taxon>Eukaryota</taxon>
        <taxon>Fungi</taxon>
        <taxon>Fungi incertae sedis</taxon>
        <taxon>Mucoromycota</taxon>
        <taxon>Mucoromycotina</taxon>
        <taxon>Mucoromycetes</taxon>
        <taxon>Mucorales</taxon>
        <taxon>Cunninghamellaceae</taxon>
        <taxon>Hesseltinella</taxon>
    </lineage>
</organism>
<dbReference type="GO" id="GO:0047617">
    <property type="term" value="F:fatty acyl-CoA hydrolase activity"/>
    <property type="evidence" value="ECO:0007669"/>
    <property type="project" value="InterPro"/>
</dbReference>
<keyword evidence="8" id="KW-1185">Reference proteome</keyword>
<keyword evidence="7" id="KW-0413">Isomerase</keyword>
<dbReference type="SUPFAM" id="SSF54637">
    <property type="entry name" value="Thioesterase/thiol ester dehydrase-isomerase"/>
    <property type="match status" value="2"/>
</dbReference>
<comment type="caution">
    <text evidence="7">The sequence shown here is derived from an EMBL/GenBank/DDBJ whole genome shotgun (WGS) entry which is preliminary data.</text>
</comment>
<evidence type="ECO:0000259" key="5">
    <source>
        <dbReference type="Pfam" id="PF13622"/>
    </source>
</evidence>
<dbReference type="InterPro" id="IPR049449">
    <property type="entry name" value="TesB_ACOT8-like_N"/>
</dbReference>
<comment type="subunit">
    <text evidence="2">Homotetramer.</text>
</comment>
<name>A0A1X2GBW9_9FUNG</name>
<dbReference type="Gene3D" id="2.40.160.210">
    <property type="entry name" value="Acyl-CoA thioesterase, double hotdog domain"/>
    <property type="match status" value="1"/>
</dbReference>
<proteinExistence type="inferred from homology"/>
<dbReference type="InterPro" id="IPR029069">
    <property type="entry name" value="HotDog_dom_sf"/>
</dbReference>
<dbReference type="InterPro" id="IPR042171">
    <property type="entry name" value="Acyl-CoA_hotdog"/>
</dbReference>
<dbReference type="Pfam" id="PF20789">
    <property type="entry name" value="4HBT_3C"/>
    <property type="match status" value="1"/>
</dbReference>